<protein>
    <submittedName>
        <fullName evidence="1">YjjG family noncanonical pyrimidine nucleotidase</fullName>
        <ecNumber evidence="1">3.1.3.5</ecNumber>
    </submittedName>
</protein>
<comment type="caution">
    <text evidence="1">The sequence shown here is derived from an EMBL/GenBank/DDBJ whole genome shotgun (WGS) entry which is preliminary data.</text>
</comment>
<dbReference type="NCBIfam" id="TIGR02254">
    <property type="entry name" value="YjjG_YfnB"/>
    <property type="match status" value="1"/>
</dbReference>
<accession>A0ABW5NMB8</accession>
<dbReference type="Gene3D" id="3.40.50.1000">
    <property type="entry name" value="HAD superfamily/HAD-like"/>
    <property type="match status" value="1"/>
</dbReference>
<evidence type="ECO:0000313" key="2">
    <source>
        <dbReference type="Proteomes" id="UP001597393"/>
    </source>
</evidence>
<keyword evidence="2" id="KW-1185">Reference proteome</keyword>
<dbReference type="EC" id="3.1.3.5" evidence="1"/>
<dbReference type="InterPro" id="IPR041492">
    <property type="entry name" value="HAD_2"/>
</dbReference>
<dbReference type="RefSeq" id="WP_380870359.1">
    <property type="nucleotide sequence ID" value="NZ_JBHUMA010000009.1"/>
</dbReference>
<keyword evidence="1" id="KW-0378">Hydrolase</keyword>
<reference evidence="2" key="1">
    <citation type="journal article" date="2019" name="Int. J. Syst. Evol. Microbiol.">
        <title>The Global Catalogue of Microorganisms (GCM) 10K type strain sequencing project: providing services to taxonomists for standard genome sequencing and annotation.</title>
        <authorList>
            <consortium name="The Broad Institute Genomics Platform"/>
            <consortium name="The Broad Institute Genome Sequencing Center for Infectious Disease"/>
            <person name="Wu L."/>
            <person name="Ma J."/>
        </authorList>
    </citation>
    <scope>NUCLEOTIDE SEQUENCE [LARGE SCALE GENOMIC DNA]</scope>
    <source>
        <strain evidence="2">KCTC 42248</strain>
    </source>
</reference>
<dbReference type="PANTHER" id="PTHR47478">
    <property type="match status" value="1"/>
</dbReference>
<dbReference type="InterPro" id="IPR036412">
    <property type="entry name" value="HAD-like_sf"/>
</dbReference>
<dbReference type="InterPro" id="IPR052550">
    <property type="entry name" value="Pyrimidine_5'-ntase_YjjG"/>
</dbReference>
<dbReference type="InterPro" id="IPR011951">
    <property type="entry name" value="HAD-SF_hydro_IA_YjjG/PynA"/>
</dbReference>
<evidence type="ECO:0000313" key="1">
    <source>
        <dbReference type="EMBL" id="MFD2600219.1"/>
    </source>
</evidence>
<dbReference type="SFLD" id="SFLDG01129">
    <property type="entry name" value="C1.5:_HAD__Beta-PGM__Phosphata"/>
    <property type="match status" value="1"/>
</dbReference>
<organism evidence="1 2">
    <name type="scientific">Sphingobacterium corticis</name>
    <dbReference type="NCBI Taxonomy" id="1812823"/>
    <lineage>
        <taxon>Bacteria</taxon>
        <taxon>Pseudomonadati</taxon>
        <taxon>Bacteroidota</taxon>
        <taxon>Sphingobacteriia</taxon>
        <taxon>Sphingobacteriales</taxon>
        <taxon>Sphingobacteriaceae</taxon>
        <taxon>Sphingobacterium</taxon>
    </lineage>
</organism>
<dbReference type="GO" id="GO:0008253">
    <property type="term" value="F:5'-nucleotidase activity"/>
    <property type="evidence" value="ECO:0007669"/>
    <property type="project" value="UniProtKB-EC"/>
</dbReference>
<name>A0ABW5NMB8_9SPHI</name>
<dbReference type="InterPro" id="IPR023214">
    <property type="entry name" value="HAD_sf"/>
</dbReference>
<sequence length="233" mass="27063">MFTNKKDLFFDLDHTIWDFEKNANETLQELYLKYKFDELSGDPTSHAFIRTYTTNNHRLWGMYHHHQIDKPTLRRLRFEDTFTELGIDPQLFPWDFEEEYLAVCPTKTNLFPNAHETLTYLKDKYTLHLISNGFQDACERKLSGSQLSAYFETITISEVIGINKPDIRIFEHALQGGKAKKDASLMIGDNLDADVRGAQNFGMEAIYFNPLQAEVPSDIPHAIHDLKELQTLL</sequence>
<dbReference type="Proteomes" id="UP001597393">
    <property type="component" value="Unassembled WGS sequence"/>
</dbReference>
<dbReference type="Pfam" id="PF13419">
    <property type="entry name" value="HAD_2"/>
    <property type="match status" value="1"/>
</dbReference>
<dbReference type="SFLD" id="SFLDS00003">
    <property type="entry name" value="Haloacid_Dehalogenase"/>
    <property type="match status" value="1"/>
</dbReference>
<dbReference type="EMBL" id="JBHUMA010000009">
    <property type="protein sequence ID" value="MFD2600219.1"/>
    <property type="molecule type" value="Genomic_DNA"/>
</dbReference>
<dbReference type="Gene3D" id="1.10.150.240">
    <property type="entry name" value="Putative phosphatase, domain 2"/>
    <property type="match status" value="1"/>
</dbReference>
<proteinExistence type="predicted"/>
<dbReference type="SUPFAM" id="SSF56784">
    <property type="entry name" value="HAD-like"/>
    <property type="match status" value="1"/>
</dbReference>
<dbReference type="InterPro" id="IPR023198">
    <property type="entry name" value="PGP-like_dom2"/>
</dbReference>
<dbReference type="InterPro" id="IPR006439">
    <property type="entry name" value="HAD-SF_hydro_IA"/>
</dbReference>
<dbReference type="PANTHER" id="PTHR47478:SF1">
    <property type="entry name" value="PYRIMIDINE 5'-NUCLEOTIDASE YJJG"/>
    <property type="match status" value="1"/>
</dbReference>
<gene>
    <name evidence="1" type="ORF">ACFSQ3_14775</name>
</gene>
<dbReference type="NCBIfam" id="TIGR01549">
    <property type="entry name" value="HAD-SF-IA-v1"/>
    <property type="match status" value="1"/>
</dbReference>